<dbReference type="EMBL" id="MZ594595">
    <property type="protein sequence ID" value="UFQ88603.1"/>
    <property type="molecule type" value="Genomic_DNA"/>
</dbReference>
<protein>
    <submittedName>
        <fullName evidence="2">NADH dehydrogenase subunit 6</fullName>
    </submittedName>
</protein>
<gene>
    <name evidence="2" type="primary">ND6</name>
</gene>
<feature type="transmembrane region" description="Helical" evidence="1">
    <location>
        <begin position="7"/>
        <end position="35"/>
    </location>
</feature>
<feature type="transmembrane region" description="Helical" evidence="1">
    <location>
        <begin position="123"/>
        <end position="145"/>
    </location>
</feature>
<reference evidence="2" key="1">
    <citation type="submission" date="2021-07" db="EMBL/GenBank/DDBJ databases">
        <title>Comparative characterization of mitogenomes from five orders of elasmobranch parasites indicate that total evidence analysis is superior to single genes for cestodes (Cestoda: Tapeworms).</title>
        <authorList>
            <person name="Trevisan B."/>
            <person name="Jacob Machado D."/>
            <person name="Galafasse Lahr D."/>
            <person name="Portella de Luna Marques F."/>
        </authorList>
    </citation>
    <scope>NUCLEOTIDE SEQUENCE</scope>
</reference>
<dbReference type="AlphaFoldDB" id="A0A8K1SWU0"/>
<sequence>MILSFLVLFYFISLVAFSLVSHPVYYCILLVLNALLCSFGCYAVLGFSWYSLLFCLVYVGGVYILFVFVSVHGPNTSVVSYWNFGLFSGFVTLFLCLVAGGIVGYSVTSVEASSYLCTINEGVFYVVMCLALLFGFIVLSLVMSVKVNHYR</sequence>
<feature type="transmembrane region" description="Helical" evidence="1">
    <location>
        <begin position="47"/>
        <end position="69"/>
    </location>
</feature>
<feature type="transmembrane region" description="Helical" evidence="1">
    <location>
        <begin position="81"/>
        <end position="103"/>
    </location>
</feature>
<keyword evidence="1" id="KW-0812">Transmembrane</keyword>
<name>A0A8K1SWU0_9CEST</name>
<geneLocation type="mitochondrion" evidence="2"/>
<keyword evidence="1" id="KW-1133">Transmembrane helix</keyword>
<keyword evidence="1" id="KW-0472">Membrane</keyword>
<proteinExistence type="predicted"/>
<organism evidence="2">
    <name type="scientific">Rhinebothrium sp. 1</name>
    <dbReference type="NCBI Taxonomy" id="108307"/>
    <lineage>
        <taxon>Eukaryota</taxon>
        <taxon>Metazoa</taxon>
        <taxon>Spiralia</taxon>
        <taxon>Lophotrochozoa</taxon>
        <taxon>Platyhelminthes</taxon>
        <taxon>Cestoda</taxon>
        <taxon>Eucestoda</taxon>
        <taxon>Rhinebothriidea</taxon>
        <taxon>Rhinebothrium</taxon>
    </lineage>
</organism>
<evidence type="ECO:0000313" key="2">
    <source>
        <dbReference type="EMBL" id="UFQ88603.1"/>
    </source>
</evidence>
<keyword evidence="2" id="KW-0496">Mitochondrion</keyword>
<accession>A0A8K1SWU0</accession>
<evidence type="ECO:0000256" key="1">
    <source>
        <dbReference type="SAM" id="Phobius"/>
    </source>
</evidence>